<sequence length="292" mass="33590">MYRSNIRIAAFVWYWINFSTRGCFVSTSNSFTLINRSSRYSIVFDDSVNTDKHFNTSPSVDHHDLGILRHHLLQLDTPDRRYLHREAEQIFRIGMQQKHVGDQLVAAELLFQLGRAKGKPLGKEFVEERNTHILQPRTVIPAQLRLYRALELSLQLLIVSDSIQREALHQPTLAQDCGTVFERNQMVEKHVRLLQDLVRGYPPLFFFGSESTAFFTCSSSWCGLCCLISTNTSATSDSMFECRQKTDAYSRFMMSASPCDASIDCTIGSRSFARSWRNRLQKNRITDMLASR</sequence>
<dbReference type="EnsemblMetazoa" id="AMEC012415-RA">
    <property type="protein sequence ID" value="AMEC012415-PA"/>
    <property type="gene ID" value="AMEC012415"/>
</dbReference>
<evidence type="ECO:0000313" key="1">
    <source>
        <dbReference type="EnsemblMetazoa" id="AMEC012415-PA"/>
    </source>
</evidence>
<evidence type="ECO:0000313" key="2">
    <source>
        <dbReference type="Proteomes" id="UP000075902"/>
    </source>
</evidence>
<reference evidence="2" key="1">
    <citation type="submission" date="2014-01" db="EMBL/GenBank/DDBJ databases">
        <title>The Genome Sequence of Anopheles melas CM1001059_A (V2).</title>
        <authorList>
            <consortium name="The Broad Institute Genomics Platform"/>
            <person name="Neafsey D.E."/>
            <person name="Besansky N."/>
            <person name="Howell P."/>
            <person name="Walton C."/>
            <person name="Young S.K."/>
            <person name="Zeng Q."/>
            <person name="Gargeya S."/>
            <person name="Fitzgerald M."/>
            <person name="Haas B."/>
            <person name="Abouelleil A."/>
            <person name="Allen A.W."/>
            <person name="Alvarado L."/>
            <person name="Arachchi H.M."/>
            <person name="Berlin A.M."/>
            <person name="Chapman S.B."/>
            <person name="Gainer-Dewar J."/>
            <person name="Goldberg J."/>
            <person name="Griggs A."/>
            <person name="Gujja S."/>
            <person name="Hansen M."/>
            <person name="Howarth C."/>
            <person name="Imamovic A."/>
            <person name="Ireland A."/>
            <person name="Larimer J."/>
            <person name="McCowan C."/>
            <person name="Murphy C."/>
            <person name="Pearson M."/>
            <person name="Poon T.W."/>
            <person name="Priest M."/>
            <person name="Roberts A."/>
            <person name="Saif S."/>
            <person name="Shea T."/>
            <person name="Sisk P."/>
            <person name="Sykes S."/>
            <person name="Wortman J."/>
            <person name="Nusbaum C."/>
            <person name="Birren B."/>
        </authorList>
    </citation>
    <scope>NUCLEOTIDE SEQUENCE [LARGE SCALE GENOMIC DNA]</scope>
    <source>
        <strain evidence="2">CM1001059</strain>
    </source>
</reference>
<reference evidence="1" key="2">
    <citation type="submission" date="2020-05" db="UniProtKB">
        <authorList>
            <consortium name="EnsemblMetazoa"/>
        </authorList>
    </citation>
    <scope>IDENTIFICATION</scope>
    <source>
        <strain evidence="1">CM1001059</strain>
    </source>
</reference>
<proteinExistence type="predicted"/>
<organism evidence="1 2">
    <name type="scientific">Anopheles melas</name>
    <dbReference type="NCBI Taxonomy" id="34690"/>
    <lineage>
        <taxon>Eukaryota</taxon>
        <taxon>Metazoa</taxon>
        <taxon>Ecdysozoa</taxon>
        <taxon>Arthropoda</taxon>
        <taxon>Hexapoda</taxon>
        <taxon>Insecta</taxon>
        <taxon>Pterygota</taxon>
        <taxon>Neoptera</taxon>
        <taxon>Endopterygota</taxon>
        <taxon>Diptera</taxon>
        <taxon>Nematocera</taxon>
        <taxon>Culicoidea</taxon>
        <taxon>Culicidae</taxon>
        <taxon>Anophelinae</taxon>
        <taxon>Anopheles</taxon>
    </lineage>
</organism>
<accession>A0A182U1Y2</accession>
<dbReference type="Proteomes" id="UP000075902">
    <property type="component" value="Unassembled WGS sequence"/>
</dbReference>
<dbReference type="AlphaFoldDB" id="A0A182U1Y2"/>
<dbReference type="VEuPathDB" id="VectorBase:AMEC012415"/>
<name>A0A182U1Y2_9DIPT</name>
<keyword evidence="2" id="KW-1185">Reference proteome</keyword>
<protein>
    <submittedName>
        <fullName evidence="1">Uncharacterized protein</fullName>
    </submittedName>
</protein>